<proteinExistence type="predicted"/>
<dbReference type="PROSITE" id="PS51257">
    <property type="entry name" value="PROKAR_LIPOPROTEIN"/>
    <property type="match status" value="1"/>
</dbReference>
<keyword evidence="1" id="KW-0812">Transmembrane</keyword>
<gene>
    <name evidence="2" type="ORF">FC678_20115</name>
</gene>
<keyword evidence="1" id="KW-1133">Transmembrane helix</keyword>
<reference evidence="2 3" key="1">
    <citation type="journal article" date="2019" name="Environ. Microbiol.">
        <title>An active ?-lactamase is a part of an orchestrated cell wall stress resistance network of Bacillus subtilis and related rhizosphere species.</title>
        <authorList>
            <person name="Bucher T."/>
            <person name="Keren-Paz A."/>
            <person name="Hausser J."/>
            <person name="Olender T."/>
            <person name="Cytryn E."/>
            <person name="Kolodkin-Gal I."/>
        </authorList>
    </citation>
    <scope>NUCLEOTIDE SEQUENCE [LARGE SCALE GENOMIC DNA]</scope>
    <source>
        <strain evidence="2 3">I4</strain>
    </source>
</reference>
<organism evidence="2 3">
    <name type="scientific">Peribacillus simplex</name>
    <dbReference type="NCBI Taxonomy" id="1478"/>
    <lineage>
        <taxon>Bacteria</taxon>
        <taxon>Bacillati</taxon>
        <taxon>Bacillota</taxon>
        <taxon>Bacilli</taxon>
        <taxon>Bacillales</taxon>
        <taxon>Bacillaceae</taxon>
        <taxon>Peribacillus</taxon>
    </lineage>
</organism>
<evidence type="ECO:0000313" key="2">
    <source>
        <dbReference type="EMBL" id="TKH08507.1"/>
    </source>
</evidence>
<name>A0A9X8ZE60_9BACI</name>
<feature type="transmembrane region" description="Helical" evidence="1">
    <location>
        <begin position="31"/>
        <end position="52"/>
    </location>
</feature>
<dbReference type="RefSeq" id="WP_137024257.1">
    <property type="nucleotide sequence ID" value="NZ_SZNT01000364.1"/>
</dbReference>
<comment type="caution">
    <text evidence="2">The sequence shown here is derived from an EMBL/GenBank/DDBJ whole genome shotgun (WGS) entry which is preliminary data.</text>
</comment>
<dbReference type="Proteomes" id="UP000309170">
    <property type="component" value="Unassembled WGS sequence"/>
</dbReference>
<evidence type="ECO:0008006" key="4">
    <source>
        <dbReference type="Google" id="ProtNLM"/>
    </source>
</evidence>
<keyword evidence="1" id="KW-0472">Membrane</keyword>
<protein>
    <recommendedName>
        <fullName evidence="4">Lipoprotein</fullName>
    </recommendedName>
</protein>
<evidence type="ECO:0000256" key="1">
    <source>
        <dbReference type="SAM" id="Phobius"/>
    </source>
</evidence>
<feature type="transmembrane region" description="Helical" evidence="1">
    <location>
        <begin position="7"/>
        <end position="25"/>
    </location>
</feature>
<dbReference type="AlphaFoldDB" id="A0A9X8ZE60"/>
<sequence length="65" mass="7461">MSRYRLRHTFIVLMFMGCLIYSLVVRTPQGFIVTFFAGVIGIGLILLNIALFRRPKTLGEEDIKN</sequence>
<evidence type="ECO:0000313" key="3">
    <source>
        <dbReference type="Proteomes" id="UP000309170"/>
    </source>
</evidence>
<accession>A0A9X8ZE60</accession>
<dbReference type="EMBL" id="SZNT01000364">
    <property type="protein sequence ID" value="TKH08507.1"/>
    <property type="molecule type" value="Genomic_DNA"/>
</dbReference>